<evidence type="ECO:0000313" key="8">
    <source>
        <dbReference type="EMBL" id="VYS86891.1"/>
    </source>
</evidence>
<dbReference type="Pfam" id="PF00270">
    <property type="entry name" value="DEAD"/>
    <property type="match status" value="1"/>
</dbReference>
<feature type="region of interest" description="Disordered" evidence="5">
    <location>
        <begin position="1118"/>
        <end position="1178"/>
    </location>
</feature>
<dbReference type="Pfam" id="PF11898">
    <property type="entry name" value="DUF3418"/>
    <property type="match status" value="2"/>
</dbReference>
<feature type="region of interest" description="Disordered" evidence="5">
    <location>
        <begin position="1"/>
        <end position="39"/>
    </location>
</feature>
<dbReference type="Pfam" id="PF07717">
    <property type="entry name" value="OB_NTP_bind"/>
    <property type="match status" value="1"/>
</dbReference>
<dbReference type="InterPro" id="IPR003593">
    <property type="entry name" value="AAA+_ATPase"/>
</dbReference>
<feature type="domain" description="Helicase ATP-binding" evidence="6">
    <location>
        <begin position="69"/>
        <end position="236"/>
    </location>
</feature>
<dbReference type="SUPFAM" id="SSF52540">
    <property type="entry name" value="P-loop containing nucleoside triphosphate hydrolases"/>
    <property type="match status" value="1"/>
</dbReference>
<accession>A0A6N2S3U2</accession>
<dbReference type="GO" id="GO:0016787">
    <property type="term" value="F:hydrolase activity"/>
    <property type="evidence" value="ECO:0007669"/>
    <property type="project" value="UniProtKB-KW"/>
</dbReference>
<feature type="compositionally biased region" description="Low complexity" evidence="5">
    <location>
        <begin position="266"/>
        <end position="290"/>
    </location>
</feature>
<keyword evidence="4" id="KW-0067">ATP-binding</keyword>
<dbReference type="InterPro" id="IPR011709">
    <property type="entry name" value="DEAD-box_helicase_OB_fold"/>
</dbReference>
<protein>
    <submittedName>
        <fullName evidence="8">ATP-dependent RNA helicase HrpB</fullName>
        <ecNumber evidence="8">3.6.4.13</ecNumber>
    </submittedName>
</protein>
<dbReference type="PROSITE" id="PS51192">
    <property type="entry name" value="HELICASE_ATP_BIND_1"/>
    <property type="match status" value="1"/>
</dbReference>
<keyword evidence="3 8" id="KW-0347">Helicase</keyword>
<dbReference type="InterPro" id="IPR011545">
    <property type="entry name" value="DEAD/DEAH_box_helicase_dom"/>
</dbReference>
<feature type="region of interest" description="Disordered" evidence="5">
    <location>
        <begin position="1256"/>
        <end position="1332"/>
    </location>
</feature>
<dbReference type="PROSITE" id="PS51194">
    <property type="entry name" value="HELICASE_CTER"/>
    <property type="match status" value="1"/>
</dbReference>
<organism evidence="8">
    <name type="scientific">Schaalia odontolytica</name>
    <dbReference type="NCBI Taxonomy" id="1660"/>
    <lineage>
        <taxon>Bacteria</taxon>
        <taxon>Bacillati</taxon>
        <taxon>Actinomycetota</taxon>
        <taxon>Actinomycetes</taxon>
        <taxon>Actinomycetales</taxon>
        <taxon>Actinomycetaceae</taxon>
        <taxon>Schaalia</taxon>
    </lineage>
</organism>
<dbReference type="SMART" id="SM00487">
    <property type="entry name" value="DEXDc"/>
    <property type="match status" value="1"/>
</dbReference>
<dbReference type="GO" id="GO:0003723">
    <property type="term" value="F:RNA binding"/>
    <property type="evidence" value="ECO:0007669"/>
    <property type="project" value="TreeGrafter"/>
</dbReference>
<proteinExistence type="predicted"/>
<dbReference type="Gene3D" id="1.20.120.1080">
    <property type="match status" value="1"/>
</dbReference>
<dbReference type="InterPro" id="IPR024590">
    <property type="entry name" value="HrpA_C"/>
</dbReference>
<evidence type="ECO:0000256" key="5">
    <source>
        <dbReference type="SAM" id="MobiDB-lite"/>
    </source>
</evidence>
<keyword evidence="1" id="KW-0547">Nucleotide-binding</keyword>
<dbReference type="SMART" id="SM00490">
    <property type="entry name" value="HELICc"/>
    <property type="match status" value="1"/>
</dbReference>
<dbReference type="SMART" id="SM00382">
    <property type="entry name" value="AAA"/>
    <property type="match status" value="1"/>
</dbReference>
<dbReference type="FunFam" id="1.20.120.1080:FF:000005">
    <property type="entry name" value="ATP-dependent helicase HrpA"/>
    <property type="match status" value="1"/>
</dbReference>
<evidence type="ECO:0000256" key="4">
    <source>
        <dbReference type="ARBA" id="ARBA00022840"/>
    </source>
</evidence>
<dbReference type="Gene3D" id="3.40.50.300">
    <property type="entry name" value="P-loop containing nucleotide triphosphate hydrolases"/>
    <property type="match status" value="2"/>
</dbReference>
<evidence type="ECO:0000259" key="6">
    <source>
        <dbReference type="PROSITE" id="PS51192"/>
    </source>
</evidence>
<feature type="region of interest" description="Disordered" evidence="5">
    <location>
        <begin position="1078"/>
        <end position="1105"/>
    </location>
</feature>
<dbReference type="EMBL" id="CACRSM010000002">
    <property type="protein sequence ID" value="VYS86891.1"/>
    <property type="molecule type" value="Genomic_DNA"/>
</dbReference>
<dbReference type="Pfam" id="PF00271">
    <property type="entry name" value="Helicase_C"/>
    <property type="match status" value="1"/>
</dbReference>
<feature type="domain" description="Helicase C-terminal" evidence="7">
    <location>
        <begin position="329"/>
        <end position="509"/>
    </location>
</feature>
<feature type="compositionally biased region" description="Polar residues" evidence="5">
    <location>
        <begin position="1149"/>
        <end position="1178"/>
    </location>
</feature>
<dbReference type="EC" id="3.6.4.13" evidence="8"/>
<dbReference type="CDD" id="cd18791">
    <property type="entry name" value="SF2_C_RHA"/>
    <property type="match status" value="1"/>
</dbReference>
<dbReference type="InterPro" id="IPR007502">
    <property type="entry name" value="Helicase-assoc_dom"/>
</dbReference>
<sequence length="1621" mass="177568">MTKVLRYPEGVSTSSQPRRRRAHSRRGRSPHAPAPFRPFTPEQLAARAAAIPLISFPDLPVSARREEIAQAISQHQVVIISGETGSGKTTQIPKICLQLGRGVAGMIGHTQPRRIAARSVAERIAAELGQKVGKEPGEVVGYQVRFTDEVGPTTLIKLMTDGILLAEIQSDPMLRRYDTLIIDEAHERSLNIDFILGYLARLLPLRPDLKVIITSATIDSDRFARHFGRWNGPIGQGTLIEVAPVIEVSGRTFPVEIRYRPLAADTPTSYSSSSSSPASQPAESSPATASVIEEGSTGSGVEQLVLEDPDDPLALEGYGAGQDIDVETAICHAVDELCSEGPGDILVFLPGERDIRDTEQALRDHLGIRAPKDISHSKNPADIEILPLFARLSSAEQHRIFEEHSHRRVVLATNVAETSLTVPGIRYVIDPGLARISRYSNKTKVQRLPIEEISKASANQRSGRCGRVADGIAIRLYSADNFASRPDFTEPEILRTSLASVILQMSALGLGDVASFPFVDAPDSRAIRDGINQLIEIGALRPLDSSKNSDSSALAQGNQGLELTRIGRDLARLPIDPRLGRMLIAGHESGCASEILVIVAALSIQDVRERPLEHQEAADTAHARFADPHSDFLTYLNLWRYLHVQQRDLSGSAFRRMCRAEFIHYLRFREWRDIAHQLRDMARSIGINTEPLGMPSAGDVVEQASRTGIADAAAKAAVAFTRSTSAVDTDDIHRSILVGLLSSLGAWDPATRDYTGSRGTHFTIWPGSGITGHPDWVMTAELVETSRLFARTVARIRPEWVEPLAKDLLNHVYSEPTWNSSRGAAYVQEKVMLYGLTLIADRSVLLGRLGSTPLGSIRGAVPTDSPFAIAQQSPITAAELAREMFIRHALVQGQWRERHAFQRRNDEAIERARETERRSRTHGLVADEMALERFFDDLLPASIISAGHFNRWWKNEKRQNPHLLDYPPELLLPRGLGQTGEGFPDHWQQGELRLPLSYEFHPGSPRDGVSMSIPVEALGRVSDEGTDWLVPGMREELITEAIRALPKAKRRLLAPAPEVAKSVSAWIDDFRSGRVSAGKELDKAPSGGASSDVASPASTPDEDPASLSAALGRLAAWGQKTGQGRSDKRLSKASTSAQDARGKDRDLSALSSAQTSNRSAKSSSQKPAGTHTASAQTDSASFDELFTRAIRELRGVDLSDSDLHTMHDALPDHLLMTFVVYDREGRELGSGKDLGYLKRTLAGATDSALRTAVRQALTEAQERSAQGTHRSGAEAKPESGSPSRTESVETKARTQGKAATASGAINASEGTPGSELFADNLEDFPTTPLPTSIESQAQGLTIRAFPALVPQGKPENPLAGVRVMANASQARSEHGLGVANLVLRRVQLSIKRVSTRWSGREALMLTSTPYRSTEALIADAQWASVRTLTVSLSGNQGLWAVRDRSSFDDLSQRVRDLHEDQVYSIIEVVVRAMESWAQLQDTLATADAQAYSSLREDVERFANSLVFDGFIAATPIERLRNLPRYIQAQSLRVRKALRSPSDLARDERSAQALAQVDDELNELRDLMDTRPFDARHASTFEELLWMREELRVSLFAQELGTARKISPQRMLAAIDRLHEAI</sequence>
<evidence type="ECO:0000256" key="1">
    <source>
        <dbReference type="ARBA" id="ARBA00022741"/>
    </source>
</evidence>
<dbReference type="InterPro" id="IPR027417">
    <property type="entry name" value="P-loop_NTPase"/>
</dbReference>
<dbReference type="InterPro" id="IPR014001">
    <property type="entry name" value="Helicase_ATP-bd"/>
</dbReference>
<evidence type="ECO:0000259" key="7">
    <source>
        <dbReference type="PROSITE" id="PS51194"/>
    </source>
</evidence>
<dbReference type="PANTHER" id="PTHR18934:SF99">
    <property type="entry name" value="ATP-DEPENDENT RNA HELICASE DHX37-RELATED"/>
    <property type="match status" value="1"/>
</dbReference>
<keyword evidence="2 8" id="KW-0378">Hydrolase</keyword>
<feature type="region of interest" description="Disordered" evidence="5">
    <location>
        <begin position="266"/>
        <end position="294"/>
    </location>
</feature>
<dbReference type="SMART" id="SM00847">
    <property type="entry name" value="HA2"/>
    <property type="match status" value="1"/>
</dbReference>
<dbReference type="PANTHER" id="PTHR18934">
    <property type="entry name" value="ATP-DEPENDENT RNA HELICASE"/>
    <property type="match status" value="1"/>
</dbReference>
<feature type="compositionally biased region" description="Basic residues" evidence="5">
    <location>
        <begin position="17"/>
        <end position="29"/>
    </location>
</feature>
<feature type="compositionally biased region" description="Polar residues" evidence="5">
    <location>
        <begin position="1088"/>
        <end position="1098"/>
    </location>
</feature>
<reference evidence="8" key="1">
    <citation type="submission" date="2019-11" db="EMBL/GenBank/DDBJ databases">
        <authorList>
            <person name="Feng L."/>
        </authorList>
    </citation>
    <scope>NUCLEOTIDE SEQUENCE</scope>
    <source>
        <strain evidence="8">AodontolyticusLFYP35</strain>
    </source>
</reference>
<dbReference type="Pfam" id="PF21010">
    <property type="entry name" value="HA2_C"/>
    <property type="match status" value="1"/>
</dbReference>
<gene>
    <name evidence="8" type="primary">hrpB_1</name>
    <name evidence="8" type="ORF">AOLFYP35_00628</name>
</gene>
<name>A0A6N2S3U2_9ACTO</name>
<dbReference type="InterPro" id="IPR001650">
    <property type="entry name" value="Helicase_C-like"/>
</dbReference>
<evidence type="ECO:0000256" key="2">
    <source>
        <dbReference type="ARBA" id="ARBA00022801"/>
    </source>
</evidence>
<dbReference type="GO" id="GO:0003724">
    <property type="term" value="F:RNA helicase activity"/>
    <property type="evidence" value="ECO:0007669"/>
    <property type="project" value="UniProtKB-EC"/>
</dbReference>
<evidence type="ECO:0000256" key="3">
    <source>
        <dbReference type="ARBA" id="ARBA00022806"/>
    </source>
</evidence>
<dbReference type="GO" id="GO:0005524">
    <property type="term" value="F:ATP binding"/>
    <property type="evidence" value="ECO:0007669"/>
    <property type="project" value="UniProtKB-KW"/>
</dbReference>